<dbReference type="InterPro" id="IPR036162">
    <property type="entry name" value="Resolvase-like_N_sf"/>
</dbReference>
<reference evidence="4 5" key="1">
    <citation type="submission" date="2020-03" db="EMBL/GenBank/DDBJ databases">
        <title>Bacterial samples isolated from urine from healthy bovine heifers (Gyr breed).</title>
        <authorList>
            <person name="Giannattasio-Ferraz S."/>
            <person name="Maskeri L."/>
            <person name="Penido A."/>
            <person name="Barbosa-Stancioli E.F."/>
            <person name="Putonti C."/>
        </authorList>
    </citation>
    <scope>NUCLEOTIDE SEQUENCE [LARGE SCALE GENOMIC DNA]</scope>
    <source>
        <strain evidence="4 5">UFMG-H7</strain>
    </source>
</reference>
<keyword evidence="2" id="KW-0233">DNA recombination</keyword>
<dbReference type="PANTHER" id="PTHR30461">
    <property type="entry name" value="DNA-INVERTASE FROM LAMBDOID PROPHAGE"/>
    <property type="match status" value="1"/>
</dbReference>
<dbReference type="Gene3D" id="1.10.10.60">
    <property type="entry name" value="Homeodomain-like"/>
    <property type="match status" value="1"/>
</dbReference>
<dbReference type="InterPro" id="IPR006119">
    <property type="entry name" value="Resolv_N"/>
</dbReference>
<dbReference type="GO" id="GO:0003677">
    <property type="term" value="F:DNA binding"/>
    <property type="evidence" value="ECO:0007669"/>
    <property type="project" value="UniProtKB-KW"/>
</dbReference>
<dbReference type="PROSITE" id="PS51736">
    <property type="entry name" value="RECOMBINASES_3"/>
    <property type="match status" value="1"/>
</dbReference>
<dbReference type="SMART" id="SM00857">
    <property type="entry name" value="Resolvase"/>
    <property type="match status" value="1"/>
</dbReference>
<dbReference type="SUPFAM" id="SSF53041">
    <property type="entry name" value="Resolvase-like"/>
    <property type="match status" value="1"/>
</dbReference>
<dbReference type="AlphaFoldDB" id="A0A7X6I3X2"/>
<evidence type="ECO:0000313" key="4">
    <source>
        <dbReference type="EMBL" id="NKC68665.1"/>
    </source>
</evidence>
<dbReference type="Gene3D" id="3.40.50.1390">
    <property type="entry name" value="Resolvase, N-terminal catalytic domain"/>
    <property type="match status" value="1"/>
</dbReference>
<accession>A0A7X6I3X2</accession>
<evidence type="ECO:0000313" key="5">
    <source>
        <dbReference type="Proteomes" id="UP000521358"/>
    </source>
</evidence>
<proteinExistence type="predicted"/>
<feature type="domain" description="Resolvase/invertase-type recombinase catalytic" evidence="3">
    <location>
        <begin position="2"/>
        <end position="137"/>
    </location>
</feature>
<name>A0A7X6I3X2_9ENTE</name>
<sequence length="185" mass="21892">MRKIGYVYNFYNKNFVEKQFIELKKAGVETIIAEESNDFEQKEKERDKNLNEIFLLLREGDCLVIYELSCLGKAIIQLGEFLELLRDKKIKLQILNKRMSQLSDELYCDLIIEIAEAEKQIISERTTRGLEKARREGRIGGRPRVSEETIERIRFLYKFRSYTLREIAEECNVSLGTAYKYVQEE</sequence>
<organism evidence="4 5">
    <name type="scientific">Vagococcus fluvialis</name>
    <dbReference type="NCBI Taxonomy" id="2738"/>
    <lineage>
        <taxon>Bacteria</taxon>
        <taxon>Bacillati</taxon>
        <taxon>Bacillota</taxon>
        <taxon>Bacilli</taxon>
        <taxon>Lactobacillales</taxon>
        <taxon>Enterococcaceae</taxon>
        <taxon>Vagococcus</taxon>
    </lineage>
</organism>
<keyword evidence="1" id="KW-0238">DNA-binding</keyword>
<dbReference type="EMBL" id="JAAVMB010000013">
    <property type="protein sequence ID" value="NKC68665.1"/>
    <property type="molecule type" value="Genomic_DNA"/>
</dbReference>
<dbReference type="PANTHER" id="PTHR30461:SF2">
    <property type="entry name" value="SERINE RECOMBINASE PINE-RELATED"/>
    <property type="match status" value="1"/>
</dbReference>
<comment type="caution">
    <text evidence="4">The sequence shown here is derived from an EMBL/GenBank/DDBJ whole genome shotgun (WGS) entry which is preliminary data.</text>
</comment>
<dbReference type="InterPro" id="IPR050639">
    <property type="entry name" value="SSR_resolvase"/>
</dbReference>
<protein>
    <submittedName>
        <fullName evidence="4">Recombinase family protein</fullName>
    </submittedName>
</protein>
<evidence type="ECO:0000256" key="1">
    <source>
        <dbReference type="ARBA" id="ARBA00023125"/>
    </source>
</evidence>
<dbReference type="Pfam" id="PF00239">
    <property type="entry name" value="Resolvase"/>
    <property type="match status" value="1"/>
</dbReference>
<dbReference type="RefSeq" id="WP_167807824.1">
    <property type="nucleotide sequence ID" value="NZ_JAAVMB010000013.1"/>
</dbReference>
<dbReference type="Proteomes" id="UP000521358">
    <property type="component" value="Unassembled WGS sequence"/>
</dbReference>
<gene>
    <name evidence="4" type="ORF">HED35_11250</name>
</gene>
<dbReference type="GO" id="GO:0000150">
    <property type="term" value="F:DNA strand exchange activity"/>
    <property type="evidence" value="ECO:0007669"/>
    <property type="project" value="InterPro"/>
</dbReference>
<evidence type="ECO:0000259" key="3">
    <source>
        <dbReference type="PROSITE" id="PS51736"/>
    </source>
</evidence>
<evidence type="ECO:0000256" key="2">
    <source>
        <dbReference type="ARBA" id="ARBA00023172"/>
    </source>
</evidence>